<feature type="region of interest" description="Disordered" evidence="1">
    <location>
        <begin position="1"/>
        <end position="23"/>
    </location>
</feature>
<dbReference type="HOGENOM" id="CLU_474208_0_0_1"/>
<name>W9CSB1_SCLBF</name>
<protein>
    <submittedName>
        <fullName evidence="2">Uncharacterized protein</fullName>
    </submittedName>
</protein>
<evidence type="ECO:0000313" key="3">
    <source>
        <dbReference type="Proteomes" id="UP000019487"/>
    </source>
</evidence>
<dbReference type="OrthoDB" id="3491081at2759"/>
<proteinExistence type="predicted"/>
<dbReference type="AlphaFoldDB" id="W9CSB1"/>
<evidence type="ECO:0000313" key="2">
    <source>
        <dbReference type="EMBL" id="ESZ97360.1"/>
    </source>
</evidence>
<sequence>MSTSIPNESLSATTISRREKAERVKVQRKKTQERRELQIKVLQDIGIESSTACLNCQSKNIVCIVFPVGYKFESARHERRRLTKRSHNRCEIFEGPKDVPPEAPKRGEVKRHLFAAHTKEWYNSLPKKDQMKYKAEQIQATGNPKTNGPCQRCVTRRFPCRVLNFNSKIAEFTQPSRCALCLVDSAVHPNATSRCCTLNSDKITHAEHEADIAFGKTNPLLNWGPHGLEMTSSAQTKSAQISSASNLNILNDSFSPASSGMEDRRILRSPLLSDEVQTRLNTIYHLIDYTLNMLGGEGFIHDDCFPFSRSNIAKLDDHHRTSRGGMTAVSLLQNTFKLTTLNDIPNHFQSSCLDKLSIRTVLRAVVSRYLLEPVFLSMPDVIKRYRASLHHTQVSPEQIDDAVENLFCLQNNSSTLFVENRNRNRRGDLYFTNDNFIFKQMGEELVDIILPLVLLCGKSRQEIVDACKSPCVDIVYRASELNLIIKARPNSPVTIYSPVRGEMVSPNNARLLQNIQGGREKHGEIQMTLMLGIIGHTDNAAVSPALYVAARVELLKREKVPLEAADIRTTDGLEA</sequence>
<dbReference type="Proteomes" id="UP000019487">
    <property type="component" value="Unassembled WGS sequence"/>
</dbReference>
<feature type="compositionally biased region" description="Polar residues" evidence="1">
    <location>
        <begin position="1"/>
        <end position="15"/>
    </location>
</feature>
<gene>
    <name evidence="2" type="ORF">SBOR_2244</name>
</gene>
<evidence type="ECO:0000256" key="1">
    <source>
        <dbReference type="SAM" id="MobiDB-lite"/>
    </source>
</evidence>
<dbReference type="EMBL" id="AYSA01000088">
    <property type="protein sequence ID" value="ESZ97360.1"/>
    <property type="molecule type" value="Genomic_DNA"/>
</dbReference>
<reference evidence="2 3" key="1">
    <citation type="journal article" date="2014" name="Genome Announc.">
        <title>Draft genome sequence of Sclerotinia borealis, a psychrophilic plant pathogenic fungus.</title>
        <authorList>
            <person name="Mardanov A.V."/>
            <person name="Beletsky A.V."/>
            <person name="Kadnikov V.V."/>
            <person name="Ignatov A.N."/>
            <person name="Ravin N.V."/>
        </authorList>
    </citation>
    <scope>NUCLEOTIDE SEQUENCE [LARGE SCALE GENOMIC DNA]</scope>
    <source>
        <strain evidence="3">F-4157</strain>
    </source>
</reference>
<comment type="caution">
    <text evidence="2">The sequence shown here is derived from an EMBL/GenBank/DDBJ whole genome shotgun (WGS) entry which is preliminary data.</text>
</comment>
<keyword evidence="3" id="KW-1185">Reference proteome</keyword>
<organism evidence="2 3">
    <name type="scientific">Sclerotinia borealis (strain F-4128)</name>
    <dbReference type="NCBI Taxonomy" id="1432307"/>
    <lineage>
        <taxon>Eukaryota</taxon>
        <taxon>Fungi</taxon>
        <taxon>Dikarya</taxon>
        <taxon>Ascomycota</taxon>
        <taxon>Pezizomycotina</taxon>
        <taxon>Leotiomycetes</taxon>
        <taxon>Helotiales</taxon>
        <taxon>Sclerotiniaceae</taxon>
        <taxon>Sclerotinia</taxon>
    </lineage>
</organism>
<accession>W9CSB1</accession>